<evidence type="ECO:0000256" key="2">
    <source>
        <dbReference type="ARBA" id="ARBA00010663"/>
    </source>
</evidence>
<evidence type="ECO:0000256" key="5">
    <source>
        <dbReference type="ARBA" id="ARBA00022737"/>
    </source>
</evidence>
<evidence type="ECO:0000256" key="1">
    <source>
        <dbReference type="ARBA" id="ARBA00004370"/>
    </source>
</evidence>
<dbReference type="OrthoDB" id="2101615at2759"/>
<dbReference type="PRINTS" id="PR00237">
    <property type="entry name" value="GPCRRHODOPSN"/>
</dbReference>
<keyword evidence="4 9" id="KW-0812">Transmembrane</keyword>
<proteinExistence type="inferred from homology"/>
<reference evidence="13" key="1">
    <citation type="submission" date="2020-11" db="EMBL/GenBank/DDBJ databases">
        <authorList>
            <person name="Tran Van P."/>
        </authorList>
    </citation>
    <scope>NUCLEOTIDE SEQUENCE</scope>
</reference>
<dbReference type="AlphaFoldDB" id="A0A7R9L144"/>
<evidence type="ECO:0000313" key="13">
    <source>
        <dbReference type="EMBL" id="CAD7632887.1"/>
    </source>
</evidence>
<feature type="non-terminal residue" evidence="13">
    <location>
        <position position="1"/>
    </location>
</feature>
<accession>A0A7R9L144</accession>
<keyword evidence="8" id="KW-0325">Glycoprotein</keyword>
<name>A0A7R9L144_9ACAR</name>
<feature type="domain" description="G-protein coupled receptors family 1 profile" evidence="12">
    <location>
        <begin position="111"/>
        <end position="368"/>
    </location>
</feature>
<evidence type="ECO:0000256" key="6">
    <source>
        <dbReference type="ARBA" id="ARBA00022989"/>
    </source>
</evidence>
<dbReference type="PROSITE" id="PS00237">
    <property type="entry name" value="G_PROTEIN_RECEP_F1_1"/>
    <property type="match status" value="1"/>
</dbReference>
<keyword evidence="9" id="KW-0807">Transducer</keyword>
<evidence type="ECO:0000313" key="14">
    <source>
        <dbReference type="Proteomes" id="UP000759131"/>
    </source>
</evidence>
<feature type="region of interest" description="Disordered" evidence="10">
    <location>
        <begin position="393"/>
        <end position="420"/>
    </location>
</feature>
<keyword evidence="7 11" id="KW-0472">Membrane</keyword>
<feature type="transmembrane region" description="Helical" evidence="11">
    <location>
        <begin position="317"/>
        <end position="342"/>
    </location>
</feature>
<feature type="transmembrane region" description="Helical" evidence="11">
    <location>
        <begin position="216"/>
        <end position="237"/>
    </location>
</feature>
<dbReference type="InterPro" id="IPR008112">
    <property type="entry name" value="Relaxin_rcpt"/>
</dbReference>
<dbReference type="SUPFAM" id="SSF81321">
    <property type="entry name" value="Family A G protein-coupled receptor-like"/>
    <property type="match status" value="1"/>
</dbReference>
<keyword evidence="6 11" id="KW-1133">Transmembrane helix</keyword>
<dbReference type="FunFam" id="1.20.1070.10:FF:000023">
    <property type="entry name" value="Relaxin family peptide receptor 1"/>
    <property type="match status" value="1"/>
</dbReference>
<evidence type="ECO:0000256" key="9">
    <source>
        <dbReference type="RuleBase" id="RU000688"/>
    </source>
</evidence>
<feature type="transmembrane region" description="Helical" evidence="11">
    <location>
        <begin position="268"/>
        <end position="289"/>
    </location>
</feature>
<dbReference type="CDD" id="cd15137">
    <property type="entry name" value="7tmA_Relaxin_R"/>
    <property type="match status" value="1"/>
</dbReference>
<dbReference type="GO" id="GO:0009755">
    <property type="term" value="P:hormone-mediated signaling pathway"/>
    <property type="evidence" value="ECO:0007669"/>
    <property type="project" value="TreeGrafter"/>
</dbReference>
<evidence type="ECO:0000256" key="11">
    <source>
        <dbReference type="SAM" id="Phobius"/>
    </source>
</evidence>
<protein>
    <recommendedName>
        <fullName evidence="12">G-protein coupled receptors family 1 profile domain-containing protein</fullName>
    </recommendedName>
</protein>
<evidence type="ECO:0000259" key="12">
    <source>
        <dbReference type="PROSITE" id="PS50262"/>
    </source>
</evidence>
<dbReference type="GO" id="GO:0005886">
    <property type="term" value="C:plasma membrane"/>
    <property type="evidence" value="ECO:0007669"/>
    <property type="project" value="TreeGrafter"/>
</dbReference>
<evidence type="ECO:0000256" key="10">
    <source>
        <dbReference type="SAM" id="MobiDB-lite"/>
    </source>
</evidence>
<organism evidence="13">
    <name type="scientific">Medioppia subpectinata</name>
    <dbReference type="NCBI Taxonomy" id="1979941"/>
    <lineage>
        <taxon>Eukaryota</taxon>
        <taxon>Metazoa</taxon>
        <taxon>Ecdysozoa</taxon>
        <taxon>Arthropoda</taxon>
        <taxon>Chelicerata</taxon>
        <taxon>Arachnida</taxon>
        <taxon>Acari</taxon>
        <taxon>Acariformes</taxon>
        <taxon>Sarcoptiformes</taxon>
        <taxon>Oribatida</taxon>
        <taxon>Brachypylina</taxon>
        <taxon>Oppioidea</taxon>
        <taxon>Oppiidae</taxon>
        <taxon>Medioppia</taxon>
    </lineage>
</organism>
<dbReference type="PANTHER" id="PTHR24372:SF80">
    <property type="entry name" value="FI21465P1-RELATED"/>
    <property type="match status" value="1"/>
</dbReference>
<dbReference type="GO" id="GO:0007189">
    <property type="term" value="P:adenylate cyclase-activating G protein-coupled receptor signaling pathway"/>
    <property type="evidence" value="ECO:0007669"/>
    <property type="project" value="TreeGrafter"/>
</dbReference>
<dbReference type="EMBL" id="CAJPIZ010011738">
    <property type="protein sequence ID" value="CAG2113317.1"/>
    <property type="molecule type" value="Genomic_DNA"/>
</dbReference>
<comment type="subcellular location">
    <subcellularLocation>
        <location evidence="1">Membrane</location>
    </subcellularLocation>
</comment>
<evidence type="ECO:0000256" key="8">
    <source>
        <dbReference type="ARBA" id="ARBA00023180"/>
    </source>
</evidence>
<dbReference type="InterPro" id="IPR000276">
    <property type="entry name" value="GPCR_Rhodpsn"/>
</dbReference>
<keyword evidence="3" id="KW-0433">Leucine-rich repeat</keyword>
<evidence type="ECO:0000256" key="3">
    <source>
        <dbReference type="ARBA" id="ARBA00022614"/>
    </source>
</evidence>
<keyword evidence="5" id="KW-0677">Repeat</keyword>
<evidence type="ECO:0000256" key="4">
    <source>
        <dbReference type="ARBA" id="ARBA00022692"/>
    </source>
</evidence>
<dbReference type="PRINTS" id="PR01739">
    <property type="entry name" value="RELAXINR"/>
</dbReference>
<dbReference type="Pfam" id="PF00001">
    <property type="entry name" value="7tm_1"/>
    <property type="match status" value="1"/>
</dbReference>
<feature type="transmembrane region" description="Helical" evidence="11">
    <location>
        <begin position="131"/>
        <end position="152"/>
    </location>
</feature>
<keyword evidence="9" id="KW-0297">G-protein coupled receptor</keyword>
<dbReference type="EMBL" id="OC866313">
    <property type="protein sequence ID" value="CAD7632887.1"/>
    <property type="molecule type" value="Genomic_DNA"/>
</dbReference>
<dbReference type="PANTHER" id="PTHR24372">
    <property type="entry name" value="GLYCOPROTEIN HORMONE RECEPTOR"/>
    <property type="match status" value="1"/>
</dbReference>
<dbReference type="GO" id="GO:0008528">
    <property type="term" value="F:G protein-coupled peptide receptor activity"/>
    <property type="evidence" value="ECO:0007669"/>
    <property type="project" value="TreeGrafter"/>
</dbReference>
<keyword evidence="14" id="KW-1185">Reference proteome</keyword>
<dbReference type="InterPro" id="IPR017452">
    <property type="entry name" value="GPCR_Rhodpsn_7TM"/>
</dbReference>
<feature type="transmembrane region" description="Helical" evidence="11">
    <location>
        <begin position="348"/>
        <end position="371"/>
    </location>
</feature>
<keyword evidence="9" id="KW-0675">Receptor</keyword>
<feature type="compositionally biased region" description="Basic and acidic residues" evidence="10">
    <location>
        <begin position="393"/>
        <end position="409"/>
    </location>
</feature>
<sequence>VRELTRAWATNSVVRAPTLLVRNRVQGGITHFRITRVITEAFARELNTSRMFNNLTSLSHIYFDDFKLCSYAMHVRICEPRGDGISSFQHLLDNVVLRVSVWIVALVACVGNLFVLIGRMMMHEMNEVHSFFIKNLALADLLMSLYLFIIAYHDNLFRGEYIRHEERWRGSWQCNLCGLLSTISSEASVFTLTIITIDRYLSVLYPFSLKRRTKTFAMLSMSAVWIISILLAVIPLLDFEIFGDEFYGSNGVCLALQIHDPYSKGWEYSLFLFCGINSVAFAFITYAYISMSSTITSSAVGLRTTQQKQDRNIAKRCGFIVATDCLCWMPIVLIKILALVGVPINDSLYAVIAIFLLPVNSALNPVLYTLTTKLFKQHFSKIMTYSIDLHRNGSTERADQHSDRPRSGDRQSGQYDSEGPQIRVNANQEIEFFGLQTKRDFSLKSKTRPLSEHLAYNICEYRMKTLNNTYRSEKPMAIKHIKETNVDKNRKIAVNMTPKGHKFALTPIKRLSSSDSRQSETFL</sequence>
<dbReference type="PROSITE" id="PS50262">
    <property type="entry name" value="G_PROTEIN_RECEP_F1_2"/>
    <property type="match status" value="1"/>
</dbReference>
<comment type="similarity">
    <text evidence="2 9">Belongs to the G-protein coupled receptor 1 family.</text>
</comment>
<feature type="transmembrane region" description="Helical" evidence="11">
    <location>
        <begin position="99"/>
        <end position="119"/>
    </location>
</feature>
<dbReference type="Gene3D" id="1.20.1070.10">
    <property type="entry name" value="Rhodopsin 7-helix transmembrane proteins"/>
    <property type="match status" value="1"/>
</dbReference>
<gene>
    <name evidence="13" type="ORF">OSB1V03_LOCUS13287</name>
</gene>
<evidence type="ECO:0000256" key="7">
    <source>
        <dbReference type="ARBA" id="ARBA00023136"/>
    </source>
</evidence>
<dbReference type="Proteomes" id="UP000759131">
    <property type="component" value="Unassembled WGS sequence"/>
</dbReference>